<dbReference type="Proteomes" id="UP000695022">
    <property type="component" value="Unplaced"/>
</dbReference>
<dbReference type="InterPro" id="IPR003603">
    <property type="entry name" value="U2A'_phosphoprotein32A_C"/>
</dbReference>
<reference evidence="8" key="1">
    <citation type="submission" date="2025-08" db="UniProtKB">
        <authorList>
            <consortium name="RefSeq"/>
        </authorList>
    </citation>
    <scope>IDENTIFICATION</scope>
</reference>
<dbReference type="Pfam" id="PF14580">
    <property type="entry name" value="LRR_9"/>
    <property type="match status" value="1"/>
</dbReference>
<dbReference type="RefSeq" id="XP_014671177.1">
    <property type="nucleotide sequence ID" value="XM_014815691.1"/>
</dbReference>
<proteinExistence type="predicted"/>
<organism evidence="7 8">
    <name type="scientific">Priapulus caudatus</name>
    <name type="common">Priapulid worm</name>
    <dbReference type="NCBI Taxonomy" id="37621"/>
    <lineage>
        <taxon>Eukaryota</taxon>
        <taxon>Metazoa</taxon>
        <taxon>Ecdysozoa</taxon>
        <taxon>Scalidophora</taxon>
        <taxon>Priapulida</taxon>
        <taxon>Priapulimorpha</taxon>
        <taxon>Priapulimorphida</taxon>
        <taxon>Priapulidae</taxon>
        <taxon>Priapulus</taxon>
    </lineage>
</organism>
<evidence type="ECO:0000259" key="6">
    <source>
        <dbReference type="SMART" id="SM00446"/>
    </source>
</evidence>
<sequence length="197" mass="22132">MSSPRELSSLGISHAAPPLDFSFKCLAVLSDISDEEPRDGIRKLRYTRQDKPKAVTNAFRLNNNSLCELSGFAETLASLVDNPDGLLWIDISFNDLTTIDPVLPTYRNLRVLYLHGNNISNLCEVEKLAQLSDLRSLTLHGNSIENEKGYRHMVLAMIPQLKTLDFSGITKSDRATSLQFKNRPWAKKTKKKAQVSE</sequence>
<evidence type="ECO:0000313" key="8">
    <source>
        <dbReference type="RefSeq" id="XP_014671177.1"/>
    </source>
</evidence>
<keyword evidence="4" id="KW-0433">Leucine-rich repeat</keyword>
<accession>A0ABM1EG56</accession>
<dbReference type="PANTHER" id="PTHR46545:SF1">
    <property type="entry name" value="LEUCINE-RICH REPEAT-CONTAINING PROTEIN 51"/>
    <property type="match status" value="1"/>
</dbReference>
<evidence type="ECO:0000256" key="2">
    <source>
        <dbReference type="ARBA" id="ARBA00014223"/>
    </source>
</evidence>
<gene>
    <name evidence="8" type="primary">LOC106811950</name>
</gene>
<dbReference type="PROSITE" id="PS51450">
    <property type="entry name" value="LRR"/>
    <property type="match status" value="1"/>
</dbReference>
<comment type="subcellular location">
    <subcellularLocation>
        <location evidence="1">Cytoplasm</location>
    </subcellularLocation>
</comment>
<keyword evidence="3" id="KW-0963">Cytoplasm</keyword>
<dbReference type="InterPro" id="IPR032675">
    <property type="entry name" value="LRR_dom_sf"/>
</dbReference>
<keyword evidence="5" id="KW-0677">Repeat</keyword>
<evidence type="ECO:0000256" key="4">
    <source>
        <dbReference type="ARBA" id="ARBA00022614"/>
    </source>
</evidence>
<dbReference type="SUPFAM" id="SSF52058">
    <property type="entry name" value="L domain-like"/>
    <property type="match status" value="1"/>
</dbReference>
<dbReference type="SMART" id="SM00446">
    <property type="entry name" value="LRRcap"/>
    <property type="match status" value="1"/>
</dbReference>
<name>A0ABM1EG56_PRICU</name>
<feature type="domain" description="U2A'/phosphoprotein 32 family A C-terminal" evidence="6">
    <location>
        <begin position="147"/>
        <end position="165"/>
    </location>
</feature>
<keyword evidence="7" id="KW-1185">Reference proteome</keyword>
<protein>
    <recommendedName>
        <fullName evidence="2">Leucine-rich repeat-containing protein 51</fullName>
    </recommendedName>
</protein>
<evidence type="ECO:0000313" key="7">
    <source>
        <dbReference type="Proteomes" id="UP000695022"/>
    </source>
</evidence>
<evidence type="ECO:0000256" key="3">
    <source>
        <dbReference type="ARBA" id="ARBA00022490"/>
    </source>
</evidence>
<evidence type="ECO:0000256" key="5">
    <source>
        <dbReference type="ARBA" id="ARBA00022737"/>
    </source>
</evidence>
<dbReference type="GeneID" id="106811950"/>
<evidence type="ECO:0000256" key="1">
    <source>
        <dbReference type="ARBA" id="ARBA00004496"/>
    </source>
</evidence>
<dbReference type="Gene3D" id="3.80.10.10">
    <property type="entry name" value="Ribonuclease Inhibitor"/>
    <property type="match status" value="1"/>
</dbReference>
<dbReference type="PANTHER" id="PTHR46545">
    <property type="entry name" value="LEUCINE-RICH REPEAT-CONTAINING PROTEIN 51"/>
    <property type="match status" value="1"/>
</dbReference>
<dbReference type="InterPro" id="IPR001611">
    <property type="entry name" value="Leu-rich_rpt"/>
</dbReference>